<feature type="region of interest" description="Disordered" evidence="1">
    <location>
        <begin position="112"/>
        <end position="156"/>
    </location>
</feature>
<feature type="region of interest" description="Disordered" evidence="1">
    <location>
        <begin position="1"/>
        <end position="22"/>
    </location>
</feature>
<dbReference type="GO" id="GO:0000387">
    <property type="term" value="P:spliceosomal snRNP assembly"/>
    <property type="evidence" value="ECO:0007669"/>
    <property type="project" value="InterPro"/>
</dbReference>
<dbReference type="PANTHER" id="PTHR16238">
    <property type="entry name" value="GEM-ASSOCIATED PROTEIN 8"/>
    <property type="match status" value="1"/>
</dbReference>
<evidence type="ECO:0000256" key="1">
    <source>
        <dbReference type="SAM" id="MobiDB-lite"/>
    </source>
</evidence>
<keyword evidence="2" id="KW-1185">Reference proteome</keyword>
<dbReference type="GeneID" id="107225622"/>
<dbReference type="InterPro" id="IPR034754">
    <property type="entry name" value="GEMIN8"/>
</dbReference>
<protein>
    <submittedName>
        <fullName evidence="3">Gem-associated protein 8</fullName>
    </submittedName>
</protein>
<dbReference type="Pfam" id="PF15348">
    <property type="entry name" value="GEMIN8"/>
    <property type="match status" value="1"/>
</dbReference>
<organism evidence="3">
    <name type="scientific">Neodiprion lecontei</name>
    <name type="common">Redheaded pine sawfly</name>
    <dbReference type="NCBI Taxonomy" id="441921"/>
    <lineage>
        <taxon>Eukaryota</taxon>
        <taxon>Metazoa</taxon>
        <taxon>Ecdysozoa</taxon>
        <taxon>Arthropoda</taxon>
        <taxon>Hexapoda</taxon>
        <taxon>Insecta</taxon>
        <taxon>Pterygota</taxon>
        <taxon>Neoptera</taxon>
        <taxon>Endopterygota</taxon>
        <taxon>Hymenoptera</taxon>
        <taxon>Tenthredinoidea</taxon>
        <taxon>Diprionidae</taxon>
        <taxon>Diprioninae</taxon>
        <taxon>Neodiprion</taxon>
    </lineage>
</organism>
<reference evidence="3" key="1">
    <citation type="submission" date="2025-08" db="UniProtKB">
        <authorList>
            <consortium name="RefSeq"/>
        </authorList>
    </citation>
    <scope>IDENTIFICATION</scope>
    <source>
        <tissue evidence="3">Thorax and Abdomen</tissue>
    </source>
</reference>
<dbReference type="KEGG" id="nlo:107225622"/>
<dbReference type="PANTHER" id="PTHR16238:SF7">
    <property type="entry name" value="GEM-ASSOCIATED PROTEIN 8"/>
    <property type="match status" value="1"/>
</dbReference>
<name>A0A6J0C529_NEOLC</name>
<dbReference type="Proteomes" id="UP000829291">
    <property type="component" value="Chromosome 3"/>
</dbReference>
<evidence type="ECO:0000313" key="3">
    <source>
        <dbReference type="RefSeq" id="XP_015521632.2"/>
    </source>
</evidence>
<feature type="compositionally biased region" description="Acidic residues" evidence="1">
    <location>
        <begin position="143"/>
        <end position="156"/>
    </location>
</feature>
<gene>
    <name evidence="3" type="primary">LOC107225622</name>
</gene>
<proteinExistence type="predicted"/>
<dbReference type="GO" id="GO:0032797">
    <property type="term" value="C:SMN complex"/>
    <property type="evidence" value="ECO:0007669"/>
    <property type="project" value="InterPro"/>
</dbReference>
<dbReference type="OrthoDB" id="5989213at2759"/>
<sequence>MDVNLNAKRPKTRKRKRHSKIKRREQARLEVRFAKRRKLVAAERNVYVSVKSKEKLTNAMQANTFWENYKAAHEWQQRHSVEWWKSRCVALEHENVILRDKIRELTSNSIRHGVNDSSVKQGRRRGARTESLRRSSRNRGDDEWQEQEEASDNDNLEFQVDEDMMKFFEQTIRHKIELKEKRDVESAREKAELEEEFPMEGGAAWMRTKLEGAKLLYGTASPRILAMETALQATNDRHKDRAKPQYWPNIPLKL</sequence>
<dbReference type="InParanoid" id="A0A6J0C529"/>
<accession>A0A6J0C529</accession>
<feature type="compositionally biased region" description="Basic and acidic residues" evidence="1">
    <location>
        <begin position="127"/>
        <end position="142"/>
    </location>
</feature>
<dbReference type="RefSeq" id="XP_015521632.2">
    <property type="nucleotide sequence ID" value="XM_015666146.2"/>
</dbReference>
<evidence type="ECO:0000313" key="2">
    <source>
        <dbReference type="Proteomes" id="UP000829291"/>
    </source>
</evidence>
<feature type="compositionally biased region" description="Basic residues" evidence="1">
    <location>
        <begin position="8"/>
        <end position="22"/>
    </location>
</feature>